<feature type="domain" description="DUF4283" evidence="2">
    <location>
        <begin position="94"/>
        <end position="178"/>
    </location>
</feature>
<reference evidence="4" key="2">
    <citation type="submission" date="2025-08" db="UniProtKB">
        <authorList>
            <consortium name="RefSeq"/>
        </authorList>
    </citation>
    <scope>IDENTIFICATION</scope>
    <source>
        <tissue evidence="4">Leaf</tissue>
    </source>
</reference>
<organism evidence="3 4">
    <name type="scientific">Nicotiana sylvestris</name>
    <name type="common">Wood tobacco</name>
    <name type="synonym">South American tobacco</name>
    <dbReference type="NCBI Taxonomy" id="4096"/>
    <lineage>
        <taxon>Eukaryota</taxon>
        <taxon>Viridiplantae</taxon>
        <taxon>Streptophyta</taxon>
        <taxon>Embryophyta</taxon>
        <taxon>Tracheophyta</taxon>
        <taxon>Spermatophyta</taxon>
        <taxon>Magnoliopsida</taxon>
        <taxon>eudicotyledons</taxon>
        <taxon>Gunneridae</taxon>
        <taxon>Pentapetalae</taxon>
        <taxon>asterids</taxon>
        <taxon>lamiids</taxon>
        <taxon>Solanales</taxon>
        <taxon>Solanaceae</taxon>
        <taxon>Nicotianoideae</taxon>
        <taxon>Nicotianeae</taxon>
        <taxon>Nicotiana</taxon>
    </lineage>
</organism>
<reference evidence="3" key="1">
    <citation type="journal article" date="2013" name="Genome Biol.">
        <title>Reference genomes and transcriptomes of Nicotiana sylvestris and Nicotiana tomentosiformis.</title>
        <authorList>
            <person name="Sierro N."/>
            <person name="Battey J.N."/>
            <person name="Ouadi S."/>
            <person name="Bovet L."/>
            <person name="Goepfert S."/>
            <person name="Bakaher N."/>
            <person name="Peitsch M.C."/>
            <person name="Ivanov N.V."/>
        </authorList>
    </citation>
    <scope>NUCLEOTIDE SEQUENCE [LARGE SCALE GENOMIC DNA]</scope>
</reference>
<dbReference type="RefSeq" id="XP_009765500.1">
    <property type="nucleotide sequence ID" value="XM_009767198.1"/>
</dbReference>
<keyword evidence="3" id="KW-1185">Reference proteome</keyword>
<evidence type="ECO:0000256" key="1">
    <source>
        <dbReference type="SAM" id="MobiDB-lite"/>
    </source>
</evidence>
<protein>
    <submittedName>
        <fullName evidence="4">Uncharacterized protein LOC104217044</fullName>
    </submittedName>
</protein>
<accession>A0A1U7VUB3</accession>
<proteinExistence type="predicted"/>
<dbReference type="Proteomes" id="UP000189701">
    <property type="component" value="Unplaced"/>
</dbReference>
<gene>
    <name evidence="4" type="primary">LOC104217044</name>
</gene>
<evidence type="ECO:0000313" key="3">
    <source>
        <dbReference type="Proteomes" id="UP000189701"/>
    </source>
</evidence>
<feature type="compositionally biased region" description="Basic and acidic residues" evidence="1">
    <location>
        <begin position="21"/>
        <end position="35"/>
    </location>
</feature>
<dbReference type="AlphaFoldDB" id="A0A1U7VUB3"/>
<dbReference type="InterPro" id="IPR025558">
    <property type="entry name" value="DUF4283"/>
</dbReference>
<sequence>MTKQAEIQQIEVQNSNNIGSKKAEETHAAESHSEKQPTAIEASTEKAKDGKCWANLVAGNTFAARGMGLSFVAPVIQNGEKIVELQQDEIEKETEKWKMEVILYVVGDTPSIGAIERFIASQWNFVSRPKVYYHNDGFFVVNFRNVEERNEVLYSGSCTINNKPIITKAWTTDFDFNEEVLKTLPLWVKLPNLPLNCWGMDSLSRIGSGLGIPVYVDECTTKVERISYARILVEIDITKPLPTRILVKDLSGKQFEQPFTYDWKPMYCNNCLQLGHNCQVKQTQ</sequence>
<dbReference type="Pfam" id="PF14111">
    <property type="entry name" value="DUF4283"/>
    <property type="match status" value="1"/>
</dbReference>
<dbReference type="PANTHER" id="PTHR33233">
    <property type="entry name" value="ENDONUCLEASE/EXONUCLEASE/PHOSPHATASE"/>
    <property type="match status" value="1"/>
</dbReference>
<evidence type="ECO:0000313" key="4">
    <source>
        <dbReference type="RefSeq" id="XP_009765500.1"/>
    </source>
</evidence>
<dbReference type="GeneID" id="104217044"/>
<dbReference type="KEGG" id="nsy:104217044"/>
<dbReference type="PANTHER" id="PTHR33233:SF17">
    <property type="entry name" value="DUF4283 DOMAIN-CONTAINING PROTEIN"/>
    <property type="match status" value="1"/>
</dbReference>
<name>A0A1U7VUB3_NICSY</name>
<dbReference type="OrthoDB" id="1112026at2759"/>
<evidence type="ECO:0000259" key="2">
    <source>
        <dbReference type="Pfam" id="PF14111"/>
    </source>
</evidence>
<feature type="region of interest" description="Disordered" evidence="1">
    <location>
        <begin position="1"/>
        <end position="44"/>
    </location>
</feature>
<dbReference type="eggNOG" id="KOG1075">
    <property type="taxonomic scope" value="Eukaryota"/>
</dbReference>
<feature type="compositionally biased region" description="Polar residues" evidence="1">
    <location>
        <begin position="1"/>
        <end position="19"/>
    </location>
</feature>